<evidence type="ECO:0000259" key="1">
    <source>
        <dbReference type="Pfam" id="PF00534"/>
    </source>
</evidence>
<reference evidence="3 4" key="1">
    <citation type="submission" date="2023-08" db="EMBL/GenBank/DDBJ databases">
        <title>Draft genome sequence of Algoriphagus confluentis.</title>
        <authorList>
            <person name="Takatani N."/>
            <person name="Hosokawa M."/>
            <person name="Sawabe T."/>
        </authorList>
    </citation>
    <scope>NUCLEOTIDE SEQUENCE [LARGE SCALE GENOMIC DNA]</scope>
    <source>
        <strain evidence="3 4">NBRC 111222</strain>
    </source>
</reference>
<dbReference type="RefSeq" id="WP_338224254.1">
    <property type="nucleotide sequence ID" value="NZ_BTPD01000006.1"/>
</dbReference>
<feature type="domain" description="Glycosyltransferase subfamily 4-like N-terminal" evidence="2">
    <location>
        <begin position="19"/>
        <end position="155"/>
    </location>
</feature>
<evidence type="ECO:0000259" key="2">
    <source>
        <dbReference type="Pfam" id="PF13439"/>
    </source>
</evidence>
<feature type="domain" description="Glycosyl transferase family 1" evidence="1">
    <location>
        <begin position="205"/>
        <end position="360"/>
    </location>
</feature>
<evidence type="ECO:0000313" key="4">
    <source>
        <dbReference type="Proteomes" id="UP001338309"/>
    </source>
</evidence>
<organism evidence="3 4">
    <name type="scientific">Algoriphagus confluentis</name>
    <dbReference type="NCBI Taxonomy" id="1697556"/>
    <lineage>
        <taxon>Bacteria</taxon>
        <taxon>Pseudomonadati</taxon>
        <taxon>Bacteroidota</taxon>
        <taxon>Cytophagia</taxon>
        <taxon>Cytophagales</taxon>
        <taxon>Cyclobacteriaceae</taxon>
        <taxon>Algoriphagus</taxon>
    </lineage>
</organism>
<dbReference type="Gene3D" id="3.40.50.2000">
    <property type="entry name" value="Glycogen Phosphorylase B"/>
    <property type="match status" value="2"/>
</dbReference>
<dbReference type="CDD" id="cd03801">
    <property type="entry name" value="GT4_PimA-like"/>
    <property type="match status" value="1"/>
</dbReference>
<protein>
    <submittedName>
        <fullName evidence="3">Uncharacterized protein</fullName>
    </submittedName>
</protein>
<dbReference type="PANTHER" id="PTHR45947:SF3">
    <property type="entry name" value="SULFOQUINOVOSYL TRANSFERASE SQD2"/>
    <property type="match status" value="1"/>
</dbReference>
<dbReference type="PANTHER" id="PTHR45947">
    <property type="entry name" value="SULFOQUINOVOSYL TRANSFERASE SQD2"/>
    <property type="match status" value="1"/>
</dbReference>
<dbReference type="InterPro" id="IPR028098">
    <property type="entry name" value="Glyco_trans_4-like_N"/>
</dbReference>
<gene>
    <name evidence="3" type="ORF">Aconfl_21750</name>
</gene>
<dbReference type="Pfam" id="PF00534">
    <property type="entry name" value="Glycos_transf_1"/>
    <property type="match status" value="1"/>
</dbReference>
<accession>A0ABQ6PPQ4</accession>
<dbReference type="SUPFAM" id="SSF53756">
    <property type="entry name" value="UDP-Glycosyltransferase/glycogen phosphorylase"/>
    <property type="match status" value="1"/>
</dbReference>
<dbReference type="InterPro" id="IPR050194">
    <property type="entry name" value="Glycosyltransferase_grp1"/>
</dbReference>
<evidence type="ECO:0000313" key="3">
    <source>
        <dbReference type="EMBL" id="GMQ29532.1"/>
    </source>
</evidence>
<dbReference type="Proteomes" id="UP001338309">
    <property type="component" value="Unassembled WGS sequence"/>
</dbReference>
<comment type="caution">
    <text evidence="3">The sequence shown here is derived from an EMBL/GenBank/DDBJ whole genome shotgun (WGS) entry which is preliminary data.</text>
</comment>
<dbReference type="Pfam" id="PF13439">
    <property type="entry name" value="Glyco_transf_4"/>
    <property type="match status" value="1"/>
</dbReference>
<proteinExistence type="predicted"/>
<dbReference type="EMBL" id="BTPD01000006">
    <property type="protein sequence ID" value="GMQ29532.1"/>
    <property type="molecule type" value="Genomic_DNA"/>
</dbReference>
<sequence>MNLSRSRKKVGIGIPCLLIGGTEIQTVHLVNALIQEGYGLTVVCYFEYDPWIVNKLEDLGAEVVLLKWTRGIPPFRFINSLSKELKKYAFDIFHVQYVAPGALPILAARLAKIKKVLATVHQPKTKSHGRFAGLILKTAARFCDSFLAVSKSTEKSWFGSVQLMDSNFHAEKIPAHCTVYNTLDTDWMDQQLSSRPDQPISTVRPFRIGTVSRLNYVKGIDILIRAFQLMDEKKKLQAELVIYGEGEEEARLKKMVADFGLKNQVHFKGKLNPSEVIYQTAQLDLVVVPSRFEAFGLFAAEAMYLGKPVIASESFGLLEVIQQGETGMLFPVEQVEKLAQAMECLLENPDLRISLGQKGKISVKEKFGFHSFQQNIAKLYRLL</sequence>
<dbReference type="InterPro" id="IPR001296">
    <property type="entry name" value="Glyco_trans_1"/>
</dbReference>
<keyword evidence="4" id="KW-1185">Reference proteome</keyword>
<name>A0ABQ6PPQ4_9BACT</name>